<organism evidence="9 10">
    <name type="scientific">Sclerotinia borealis (strain F-4128)</name>
    <dbReference type="NCBI Taxonomy" id="1432307"/>
    <lineage>
        <taxon>Eukaryota</taxon>
        <taxon>Fungi</taxon>
        <taxon>Dikarya</taxon>
        <taxon>Ascomycota</taxon>
        <taxon>Pezizomycotina</taxon>
        <taxon>Leotiomycetes</taxon>
        <taxon>Helotiales</taxon>
        <taxon>Sclerotiniaceae</taxon>
        <taxon>Sclerotinia</taxon>
    </lineage>
</organism>
<evidence type="ECO:0000256" key="5">
    <source>
        <dbReference type="ARBA" id="ARBA00023049"/>
    </source>
</evidence>
<dbReference type="GO" id="GO:0034982">
    <property type="term" value="P:mitochondrial protein processing"/>
    <property type="evidence" value="ECO:0007669"/>
    <property type="project" value="TreeGrafter"/>
</dbReference>
<dbReference type="GO" id="GO:0005743">
    <property type="term" value="C:mitochondrial inner membrane"/>
    <property type="evidence" value="ECO:0007669"/>
    <property type="project" value="TreeGrafter"/>
</dbReference>
<feature type="domain" description="Peptidase M48" evidence="8">
    <location>
        <begin position="106"/>
        <end position="216"/>
    </location>
</feature>
<evidence type="ECO:0000256" key="6">
    <source>
        <dbReference type="RuleBase" id="RU003983"/>
    </source>
</evidence>
<keyword evidence="3 6" id="KW-0378">Hydrolase</keyword>
<name>W9CDE5_SCLBF</name>
<gene>
    <name evidence="9" type="ORF">SBOR_5734</name>
</gene>
<reference evidence="9 10" key="1">
    <citation type="journal article" date="2014" name="Genome Announc.">
        <title>Draft genome sequence of Sclerotinia borealis, a psychrophilic plant pathogenic fungus.</title>
        <authorList>
            <person name="Mardanov A.V."/>
            <person name="Beletsky A.V."/>
            <person name="Kadnikov V.V."/>
            <person name="Ignatov A.N."/>
            <person name="Ravin N.V."/>
        </authorList>
    </citation>
    <scope>NUCLEOTIDE SEQUENCE [LARGE SCALE GENOMIC DNA]</scope>
    <source>
        <strain evidence="10">F-4157</strain>
    </source>
</reference>
<evidence type="ECO:0000256" key="2">
    <source>
        <dbReference type="ARBA" id="ARBA00022723"/>
    </source>
</evidence>
<dbReference type="PANTHER" id="PTHR22726">
    <property type="entry name" value="METALLOENDOPEPTIDASE OMA1"/>
    <property type="match status" value="1"/>
</dbReference>
<accession>W9CDE5</accession>
<dbReference type="PANTHER" id="PTHR22726:SF1">
    <property type="entry name" value="METALLOENDOPEPTIDASE OMA1, MITOCHONDRIAL"/>
    <property type="match status" value="1"/>
</dbReference>
<keyword evidence="2" id="KW-0479">Metal-binding</keyword>
<evidence type="ECO:0000259" key="8">
    <source>
        <dbReference type="Pfam" id="PF01435"/>
    </source>
</evidence>
<evidence type="ECO:0000256" key="7">
    <source>
        <dbReference type="SAM" id="MobiDB-lite"/>
    </source>
</evidence>
<evidence type="ECO:0000313" key="10">
    <source>
        <dbReference type="Proteomes" id="UP000019487"/>
    </source>
</evidence>
<feature type="region of interest" description="Disordered" evidence="7">
    <location>
        <begin position="274"/>
        <end position="302"/>
    </location>
</feature>
<dbReference type="HOGENOM" id="CLU_921842_0_0_1"/>
<comment type="cofactor">
    <cofactor evidence="6">
        <name>Zn(2+)</name>
        <dbReference type="ChEBI" id="CHEBI:29105"/>
    </cofactor>
    <text evidence="6">Binds 1 zinc ion per subunit.</text>
</comment>
<dbReference type="InterPro" id="IPR051156">
    <property type="entry name" value="Mito/Outer_Membr_Metalloprot"/>
</dbReference>
<proteinExistence type="inferred from homology"/>
<dbReference type="GO" id="GO:0004222">
    <property type="term" value="F:metalloendopeptidase activity"/>
    <property type="evidence" value="ECO:0007669"/>
    <property type="project" value="InterPro"/>
</dbReference>
<evidence type="ECO:0000256" key="4">
    <source>
        <dbReference type="ARBA" id="ARBA00022833"/>
    </source>
</evidence>
<keyword evidence="4 6" id="KW-0862">Zinc</keyword>
<comment type="similarity">
    <text evidence="6">Belongs to the peptidase M48 family.</text>
</comment>
<evidence type="ECO:0000256" key="1">
    <source>
        <dbReference type="ARBA" id="ARBA00022670"/>
    </source>
</evidence>
<dbReference type="EMBL" id="AYSA01000282">
    <property type="protein sequence ID" value="ESZ93876.1"/>
    <property type="molecule type" value="Genomic_DNA"/>
</dbReference>
<sequence length="302" mass="34473">MFFSFEHMAKLQEKYEYGASAILGSFPTYFITANHIISEVEKEKVAPMIRKLLNMVAGSERFCGEKALSSFNFHFVETNSQILKDHSTWPGRMFIGSDVQSLFAVDEVGLATIIGHSLAHAFLNHKGEETSVELFENAAWSLVPVLVVLAIASKQMRIPAATYCLCVGAFRKYYQQTHTKMLEKEADMWGLEVMKLAGYDVTKATEYWERKTNYVLRMIDDLKIQRRSDSIDARSQKEIDQYMDFYRQILKINKRHIATIQEYIQDNGILPLAVEEPKGTENPPKSTNPKDEPGPDVPESKQ</sequence>
<evidence type="ECO:0000313" key="9">
    <source>
        <dbReference type="EMBL" id="ESZ93876.1"/>
    </source>
</evidence>
<evidence type="ECO:0000256" key="3">
    <source>
        <dbReference type="ARBA" id="ARBA00022801"/>
    </source>
</evidence>
<keyword evidence="1 6" id="KW-0645">Protease</keyword>
<dbReference type="GO" id="GO:0006515">
    <property type="term" value="P:protein quality control for misfolded or incompletely synthesized proteins"/>
    <property type="evidence" value="ECO:0007669"/>
    <property type="project" value="TreeGrafter"/>
</dbReference>
<dbReference type="GO" id="GO:0046872">
    <property type="term" value="F:metal ion binding"/>
    <property type="evidence" value="ECO:0007669"/>
    <property type="project" value="UniProtKB-KW"/>
</dbReference>
<dbReference type="InterPro" id="IPR001915">
    <property type="entry name" value="Peptidase_M48"/>
</dbReference>
<dbReference type="AlphaFoldDB" id="W9CDE5"/>
<dbReference type="OrthoDB" id="7464992at2759"/>
<dbReference type="Pfam" id="PF01435">
    <property type="entry name" value="Peptidase_M48"/>
    <property type="match status" value="1"/>
</dbReference>
<dbReference type="Proteomes" id="UP000019487">
    <property type="component" value="Unassembled WGS sequence"/>
</dbReference>
<comment type="caution">
    <text evidence="9">The sequence shown here is derived from an EMBL/GenBank/DDBJ whole genome shotgun (WGS) entry which is preliminary data.</text>
</comment>
<keyword evidence="10" id="KW-1185">Reference proteome</keyword>
<feature type="compositionally biased region" description="Basic and acidic residues" evidence="7">
    <location>
        <begin position="288"/>
        <end position="302"/>
    </location>
</feature>
<protein>
    <recommendedName>
        <fullName evidence="8">Peptidase M48 domain-containing protein</fullName>
    </recommendedName>
</protein>
<keyword evidence="5 6" id="KW-0482">Metalloprotease</keyword>